<dbReference type="InterPro" id="IPR027555">
    <property type="entry name" value="Mo5U34_MeTrfas-like"/>
</dbReference>
<proteinExistence type="predicted"/>
<dbReference type="Pfam" id="PF08003">
    <property type="entry name" value="Methyltransf_9"/>
    <property type="match status" value="1"/>
</dbReference>
<dbReference type="Proteomes" id="UP000029228">
    <property type="component" value="Unassembled WGS sequence"/>
</dbReference>
<evidence type="ECO:0000313" key="2">
    <source>
        <dbReference type="Proteomes" id="UP000029228"/>
    </source>
</evidence>
<keyword evidence="2" id="KW-1185">Reference proteome</keyword>
<accession>A0A090SG57</accession>
<gene>
    <name evidence="1" type="ORF">JCM19235_1885</name>
</gene>
<dbReference type="AlphaFoldDB" id="A0A090SG57"/>
<dbReference type="STRING" id="990268.JCM19235_1885"/>
<organism evidence="1 2">
    <name type="scientific">Vibrio maritimus</name>
    <dbReference type="NCBI Taxonomy" id="990268"/>
    <lineage>
        <taxon>Bacteria</taxon>
        <taxon>Pseudomonadati</taxon>
        <taxon>Pseudomonadota</taxon>
        <taxon>Gammaproteobacteria</taxon>
        <taxon>Vibrionales</taxon>
        <taxon>Vibrionaceae</taxon>
        <taxon>Vibrio</taxon>
    </lineage>
</organism>
<name>A0A090SG57_9VIBR</name>
<comment type="caution">
    <text evidence="1">The sequence shown here is derived from an EMBL/GenBank/DDBJ whole genome shotgun (WGS) entry which is preliminary data.</text>
</comment>
<dbReference type="EMBL" id="BBMR01000003">
    <property type="protein sequence ID" value="GAL18462.1"/>
    <property type="molecule type" value="Genomic_DNA"/>
</dbReference>
<sequence length="102" mass="11843">MFNFANFYQLIAQDTKLQPWLNILPQQLTDWQNAEHGDFDRWLRALAKIPAGQPDNVELKSEVSLANNDALATGEMKKLENLLRTFHPCVKALSCSRYPYRY</sequence>
<reference evidence="1 2" key="1">
    <citation type="submission" date="2014-09" db="EMBL/GenBank/DDBJ databases">
        <title>Vibrio maritimus JCM 19235. (C45) whole genome shotgun sequence.</title>
        <authorList>
            <person name="Sawabe T."/>
            <person name="Meirelles P."/>
            <person name="Nakanishi M."/>
            <person name="Sayaka M."/>
            <person name="Hattori M."/>
            <person name="Ohkuma M."/>
        </authorList>
    </citation>
    <scope>NUCLEOTIDE SEQUENCE [LARGE SCALE GENOMIC DNA]</scope>
    <source>
        <strain evidence="2">JCM19235</strain>
    </source>
</reference>
<protein>
    <submittedName>
        <fullName evidence="1">tRNA (5-methoxyuridine) 34 synthase</fullName>
    </submittedName>
</protein>
<evidence type="ECO:0000313" key="1">
    <source>
        <dbReference type="EMBL" id="GAL18462.1"/>
    </source>
</evidence>